<accession>A0A261FLM2</accession>
<protein>
    <submittedName>
        <fullName evidence="1">Uncharacterized protein</fullName>
    </submittedName>
</protein>
<keyword evidence="2" id="KW-1185">Reference proteome</keyword>
<evidence type="ECO:0000313" key="1">
    <source>
        <dbReference type="EMBL" id="OZG59895.1"/>
    </source>
</evidence>
<dbReference type="RefSeq" id="WP_072726191.1">
    <property type="nucleotide sequence ID" value="NZ_BDIS01000019.1"/>
</dbReference>
<dbReference type="EMBL" id="MWWX01000019">
    <property type="protein sequence ID" value="OZG59895.1"/>
    <property type="molecule type" value="Genomic_DNA"/>
</dbReference>
<organism evidence="1 2">
    <name type="scientific">Bifidobacterium lemurum</name>
    <dbReference type="NCBI Taxonomy" id="1603886"/>
    <lineage>
        <taxon>Bacteria</taxon>
        <taxon>Bacillati</taxon>
        <taxon>Actinomycetota</taxon>
        <taxon>Actinomycetes</taxon>
        <taxon>Bifidobacteriales</taxon>
        <taxon>Bifidobacteriaceae</taxon>
        <taxon>Bifidobacterium</taxon>
    </lineage>
</organism>
<dbReference type="Proteomes" id="UP000216352">
    <property type="component" value="Unassembled WGS sequence"/>
</dbReference>
<gene>
    <name evidence="1" type="ORF">BLEM_2070</name>
</gene>
<dbReference type="AlphaFoldDB" id="A0A261FLM2"/>
<reference evidence="1 2" key="1">
    <citation type="journal article" date="2017" name="BMC Genomics">
        <title>Comparative genomic and phylogenomic analyses of the Bifidobacteriaceae family.</title>
        <authorList>
            <person name="Lugli G.A."/>
            <person name="Milani C."/>
            <person name="Turroni F."/>
            <person name="Duranti S."/>
            <person name="Mancabelli L."/>
            <person name="Mangifesta M."/>
            <person name="Ferrario C."/>
            <person name="Modesto M."/>
            <person name="Mattarelli P."/>
            <person name="Jiri K."/>
            <person name="van Sinderen D."/>
            <person name="Ventura M."/>
        </authorList>
    </citation>
    <scope>NUCLEOTIDE SEQUENCE [LARGE SCALE GENOMIC DNA]</scope>
    <source>
        <strain evidence="1 2">DSM 28807</strain>
    </source>
</reference>
<comment type="caution">
    <text evidence="1">The sequence shown here is derived from an EMBL/GenBank/DDBJ whole genome shotgun (WGS) entry which is preliminary data.</text>
</comment>
<proteinExistence type="predicted"/>
<sequence length="145" mass="16782">MRFYTRYVQIVIDEETRRQVIETSKENGASVSLFIRTALLPGGHDELDPSPTIDFSKIPLIYDGRAKDKPLKSKLGFTLTENEYEVMCRAAMKRGMSRAEYVRMRLSVFLEYEQMDSALAFSNKELDQFAANLLKELKDRKSENE</sequence>
<evidence type="ECO:0000313" key="2">
    <source>
        <dbReference type="Proteomes" id="UP000216352"/>
    </source>
</evidence>
<name>A0A261FLM2_9BIFI</name>